<evidence type="ECO:0000313" key="1">
    <source>
        <dbReference type="EMBL" id="UOE34436.1"/>
    </source>
</evidence>
<accession>A0ABY4B8X2</accession>
<keyword evidence="2" id="KW-1185">Reference proteome</keyword>
<gene>
    <name evidence="1" type="ORF">MTP16_01985</name>
</gene>
<dbReference type="RefSeq" id="WP_243515527.1">
    <property type="nucleotide sequence ID" value="NZ_CP094534.1"/>
</dbReference>
<name>A0ABY4B8X2_9BACT</name>
<dbReference type="Proteomes" id="UP000831390">
    <property type="component" value="Chromosome"/>
</dbReference>
<reference evidence="1 2" key="1">
    <citation type="submission" date="2022-03" db="EMBL/GenBank/DDBJ databases">
        <title>Hymenobactersp. isolated from the air.</title>
        <authorList>
            <person name="Won M."/>
            <person name="Kwon S.-W."/>
        </authorList>
    </citation>
    <scope>NUCLEOTIDE SEQUENCE [LARGE SCALE GENOMIC DNA]</scope>
    <source>
        <strain evidence="1 2">KACC 22596</strain>
    </source>
</reference>
<dbReference type="EMBL" id="CP094534">
    <property type="protein sequence ID" value="UOE34436.1"/>
    <property type="molecule type" value="Genomic_DNA"/>
</dbReference>
<organism evidence="1 2">
    <name type="scientific">Hymenobacter monticola</name>
    <dbReference type="NCBI Taxonomy" id="1705399"/>
    <lineage>
        <taxon>Bacteria</taxon>
        <taxon>Pseudomonadati</taxon>
        <taxon>Bacteroidota</taxon>
        <taxon>Cytophagia</taxon>
        <taxon>Cytophagales</taxon>
        <taxon>Hymenobacteraceae</taxon>
        <taxon>Hymenobacter</taxon>
    </lineage>
</organism>
<sequence length="195" mass="22894">MPKPYASLLIKLLQTHALYSDDDPQYWQQLQDYEVPVRDYFEQIGVSLDLNRAEGYARLTQPEPAEDDPAPPRRLLRRVGLSYEQSLLCVVLREWLEEHEASAQTTTRRLFATRAEIRERVELFFNQPTNRKAWLGKLDAVVEKLELHGLLKLHQRDDNQPDQTKYEVKALLKAKISLEKLEEFKEKLLRHAESV</sequence>
<dbReference type="InterPro" id="IPR025449">
    <property type="entry name" value="JetB"/>
</dbReference>
<evidence type="ECO:0000313" key="2">
    <source>
        <dbReference type="Proteomes" id="UP000831390"/>
    </source>
</evidence>
<protein>
    <submittedName>
        <fullName evidence="1">DUF4194 domain-containing protein</fullName>
    </submittedName>
</protein>
<proteinExistence type="predicted"/>
<dbReference type="Pfam" id="PF13835">
    <property type="entry name" value="DUF4194"/>
    <property type="match status" value="1"/>
</dbReference>